<dbReference type="AlphaFoldDB" id="A0A3B6BZH7"/>
<dbReference type="EnsemblPlants" id="TraesCS2B02G095300.1">
    <property type="protein sequence ID" value="TraesCS2B02G095300.1"/>
    <property type="gene ID" value="TraesCS2B02G095300"/>
</dbReference>
<dbReference type="Gramene" id="TraesCS2B02G095300.1">
    <property type="protein sequence ID" value="TraesCS2B02G095300.1"/>
    <property type="gene ID" value="TraesCS2B02G095300"/>
</dbReference>
<accession>A0A3B6BZH7</accession>
<protein>
    <submittedName>
        <fullName evidence="1">Uncharacterized protein</fullName>
    </submittedName>
</protein>
<proteinExistence type="predicted"/>
<evidence type="ECO:0000313" key="1">
    <source>
        <dbReference type="EnsemblPlants" id="TraesCS2B02G095300.1"/>
    </source>
</evidence>
<dbReference type="PANTHER" id="PTHR34541">
    <property type="entry name" value="OS01G0729900 PROTEIN"/>
    <property type="match status" value="1"/>
</dbReference>
<dbReference type="PANTHER" id="PTHR34541:SF1">
    <property type="entry name" value="OS06G0152800 PROTEIN"/>
    <property type="match status" value="1"/>
</dbReference>
<dbReference type="Proteomes" id="UP000019116">
    <property type="component" value="Chromosome 2B"/>
</dbReference>
<reference evidence="1" key="1">
    <citation type="submission" date="2018-08" db="EMBL/GenBank/DDBJ databases">
        <authorList>
            <person name="Rossello M."/>
        </authorList>
    </citation>
    <scope>NUCLEOTIDE SEQUENCE [LARGE SCALE GENOMIC DNA]</scope>
    <source>
        <strain evidence="1">cv. Chinese Spring</strain>
    </source>
</reference>
<evidence type="ECO:0000313" key="2">
    <source>
        <dbReference type="Proteomes" id="UP000019116"/>
    </source>
</evidence>
<dbReference type="Gramene" id="TraesCS2B03G0220500.1">
    <property type="protein sequence ID" value="TraesCS2B03G0220500.1.CDS"/>
    <property type="gene ID" value="TraesCS2B03G0220500"/>
</dbReference>
<dbReference type="PaxDb" id="4565-Traes_2BS_04089466E.1"/>
<organism evidence="1">
    <name type="scientific">Triticum aestivum</name>
    <name type="common">Wheat</name>
    <dbReference type="NCBI Taxonomy" id="4565"/>
    <lineage>
        <taxon>Eukaryota</taxon>
        <taxon>Viridiplantae</taxon>
        <taxon>Streptophyta</taxon>
        <taxon>Embryophyta</taxon>
        <taxon>Tracheophyta</taxon>
        <taxon>Spermatophyta</taxon>
        <taxon>Magnoliopsida</taxon>
        <taxon>Liliopsida</taxon>
        <taxon>Poales</taxon>
        <taxon>Poaceae</taxon>
        <taxon>BOP clade</taxon>
        <taxon>Pooideae</taxon>
        <taxon>Triticodae</taxon>
        <taxon>Triticeae</taxon>
        <taxon>Triticinae</taxon>
        <taxon>Triticum</taxon>
    </lineage>
</organism>
<reference evidence="1" key="2">
    <citation type="submission" date="2018-10" db="UniProtKB">
        <authorList>
            <consortium name="EnsemblPlants"/>
        </authorList>
    </citation>
    <scope>IDENTIFICATION</scope>
</reference>
<dbReference type="Gramene" id="TraesRN2B0100221600.1">
    <property type="protein sequence ID" value="TraesRN2B0100221600.1"/>
    <property type="gene ID" value="TraesRN2B0100221600"/>
</dbReference>
<keyword evidence="2" id="KW-1185">Reference proteome</keyword>
<sequence length="281" mass="30837">MVLSVVFDKRTNNVDCSMAARSDLWRAEASHSSSGSGAAPLFLVHLGPVLFLRDTTLLFPMHLSKRHLIWYGFERKNGVHSVCPTYWTARRRCFFMSMICLNPFACTFLDMQFPNGQLRYVAGDGFAARGFLPLGGGSIIQAHEKFPGEKRLSFSYKNGSGCSVAPTVQWPDRSLSLGLAQVLSWRRCGLMLQLAMQLSICPTFGGSRPGVSTKLVHSVSEEAACGYSRTASPSVYASVLLGRSKLNGGATSSRLVLRVDAPLHGFGRPWFSIQMNNGLEF</sequence>
<name>A0A3B6BZH7_WHEAT</name>